<dbReference type="GO" id="GO:0008270">
    <property type="term" value="F:zinc ion binding"/>
    <property type="evidence" value="ECO:0007669"/>
    <property type="project" value="UniProtKB-KW"/>
</dbReference>
<keyword evidence="2 4" id="KW-0863">Zinc-finger</keyword>
<evidence type="ECO:0000256" key="2">
    <source>
        <dbReference type="ARBA" id="ARBA00022771"/>
    </source>
</evidence>
<dbReference type="Proteomes" id="UP000324897">
    <property type="component" value="Chromosome 1"/>
</dbReference>
<feature type="non-terminal residue" evidence="8">
    <location>
        <position position="1"/>
    </location>
</feature>
<evidence type="ECO:0000256" key="1">
    <source>
        <dbReference type="ARBA" id="ARBA00022723"/>
    </source>
</evidence>
<feature type="compositionally biased region" description="Low complexity" evidence="6">
    <location>
        <begin position="8"/>
        <end position="25"/>
    </location>
</feature>
<keyword evidence="1" id="KW-0479">Metal-binding</keyword>
<dbReference type="InterPro" id="IPR017907">
    <property type="entry name" value="Znf_RING_CS"/>
</dbReference>
<evidence type="ECO:0000256" key="6">
    <source>
        <dbReference type="SAM" id="MobiDB-lite"/>
    </source>
</evidence>
<keyword evidence="9" id="KW-1185">Reference proteome</keyword>
<comment type="caution">
    <text evidence="8">The sequence shown here is derived from an EMBL/GenBank/DDBJ whole genome shotgun (WGS) entry which is preliminary data.</text>
</comment>
<evidence type="ECO:0000259" key="7">
    <source>
        <dbReference type="PROSITE" id="PS50089"/>
    </source>
</evidence>
<dbReference type="EMBL" id="RWGY01000011">
    <property type="protein sequence ID" value="TVU31821.1"/>
    <property type="molecule type" value="Genomic_DNA"/>
</dbReference>
<evidence type="ECO:0000313" key="8">
    <source>
        <dbReference type="EMBL" id="TVU31821.1"/>
    </source>
</evidence>
<dbReference type="PANTHER" id="PTHR46293">
    <property type="entry name" value="E3 UBIQUITIN PROTEIN LIGASE DRIP1"/>
    <property type="match status" value="1"/>
</dbReference>
<dbReference type="PROSITE" id="PS50089">
    <property type="entry name" value="ZF_RING_2"/>
    <property type="match status" value="1"/>
</dbReference>
<feature type="region of interest" description="Disordered" evidence="6">
    <location>
        <begin position="1"/>
        <end position="25"/>
    </location>
</feature>
<protein>
    <recommendedName>
        <fullName evidence="7">RING-type domain-containing protein</fullName>
    </recommendedName>
</protein>
<feature type="region of interest" description="Disordered" evidence="6">
    <location>
        <begin position="178"/>
        <end position="230"/>
    </location>
</feature>
<dbReference type="GO" id="GO:0004842">
    <property type="term" value="F:ubiquitin-protein transferase activity"/>
    <property type="evidence" value="ECO:0007669"/>
    <property type="project" value="InterPro"/>
</dbReference>
<dbReference type="Gene3D" id="3.30.40.10">
    <property type="entry name" value="Zinc/RING finger domain, C3HC4 (zinc finger)"/>
    <property type="match status" value="1"/>
</dbReference>
<gene>
    <name evidence="8" type="ORF">EJB05_23522</name>
</gene>
<feature type="domain" description="RING-type" evidence="7">
    <location>
        <begin position="60"/>
        <end position="101"/>
    </location>
</feature>
<proteinExistence type="predicted"/>
<sequence length="537" mass="59567">MRWKARTRTSQASPTATSSSRTTVARPARLLPEAASRRVGKGDDAAVLVRRSSVAPCVTCGLCGGILRDATTVPDCLHSFCRKCIFQKITHEDVKCCPKCKINLGHAPLEKLRADHSLQNISSAMFPAKRRKVQKVSSRHQTLVTLHSPSLEAHKGDHSAKKTDAYLMAKPTCETETEAGKRLGSVSPTKTSAASLHAASAPGAVPAPSAPSVYGRARQGGEHAPVADRGQTVEEFQARVEELQIEDHAPIGKDVLARIRCRDFCSVSKLTSETGALIVWQPQPIREEMVACDQLFPGAYEYQQQAPATTNAVQTTKPMLIVNTTPHTGSSLQHDENFRTEFLAKCNENTARMLEMFDSSIGRSQGLEAENAKLKEELETERAVKTAAVERTRILEETLQRESEVAKRNLEASTGQTQALEAEISRLRKELGNEVAERAAALERMKNVQDELHRTEEAQRKLLLDYRALELEILEKSEEHTTLQYNFFMLEKENIAQEKRNAEEKDRLKNQLKHAKEKLVQTQASVNQALAALPREI</sequence>
<evidence type="ECO:0000256" key="4">
    <source>
        <dbReference type="PROSITE-ProRule" id="PRU00175"/>
    </source>
</evidence>
<feature type="compositionally biased region" description="Low complexity" evidence="6">
    <location>
        <begin position="192"/>
        <end position="213"/>
    </location>
</feature>
<keyword evidence="3" id="KW-0862">Zinc</keyword>
<dbReference type="InterPro" id="IPR001841">
    <property type="entry name" value="Znf_RING"/>
</dbReference>
<evidence type="ECO:0000313" key="9">
    <source>
        <dbReference type="Proteomes" id="UP000324897"/>
    </source>
</evidence>
<dbReference type="CDD" id="cd16525">
    <property type="entry name" value="RING-HC_PCGF"/>
    <property type="match status" value="1"/>
</dbReference>
<evidence type="ECO:0000256" key="5">
    <source>
        <dbReference type="SAM" id="Coils"/>
    </source>
</evidence>
<accession>A0A5J9V8M8</accession>
<reference evidence="8 9" key="1">
    <citation type="journal article" date="2019" name="Sci. Rep.">
        <title>A high-quality genome of Eragrostis curvula grass provides insights into Poaceae evolution and supports new strategies to enhance forage quality.</title>
        <authorList>
            <person name="Carballo J."/>
            <person name="Santos B.A.C.M."/>
            <person name="Zappacosta D."/>
            <person name="Garbus I."/>
            <person name="Selva J.P."/>
            <person name="Gallo C.A."/>
            <person name="Diaz A."/>
            <person name="Albertini E."/>
            <person name="Caccamo M."/>
            <person name="Echenique V."/>
        </authorList>
    </citation>
    <scope>NUCLEOTIDE SEQUENCE [LARGE SCALE GENOMIC DNA]</scope>
    <source>
        <strain evidence="9">cv. Victoria</strain>
        <tissue evidence="8">Leaf</tissue>
    </source>
</reference>
<dbReference type="Pfam" id="PF00097">
    <property type="entry name" value="zf-C3HC4"/>
    <property type="match status" value="1"/>
</dbReference>
<organism evidence="8 9">
    <name type="scientific">Eragrostis curvula</name>
    <name type="common">weeping love grass</name>
    <dbReference type="NCBI Taxonomy" id="38414"/>
    <lineage>
        <taxon>Eukaryota</taxon>
        <taxon>Viridiplantae</taxon>
        <taxon>Streptophyta</taxon>
        <taxon>Embryophyta</taxon>
        <taxon>Tracheophyta</taxon>
        <taxon>Spermatophyta</taxon>
        <taxon>Magnoliopsida</taxon>
        <taxon>Liliopsida</taxon>
        <taxon>Poales</taxon>
        <taxon>Poaceae</taxon>
        <taxon>PACMAD clade</taxon>
        <taxon>Chloridoideae</taxon>
        <taxon>Eragrostideae</taxon>
        <taxon>Eragrostidinae</taxon>
        <taxon>Eragrostis</taxon>
    </lineage>
</organism>
<dbReference type="OrthoDB" id="1305878at2759"/>
<dbReference type="InterPro" id="IPR044807">
    <property type="entry name" value="DRIP1-like"/>
</dbReference>
<keyword evidence="5" id="KW-0175">Coiled coil</keyword>
<evidence type="ECO:0000256" key="3">
    <source>
        <dbReference type="ARBA" id="ARBA00022833"/>
    </source>
</evidence>
<dbReference type="AlphaFoldDB" id="A0A5J9V8M8"/>
<dbReference type="PANTHER" id="PTHR46293:SF7">
    <property type="entry name" value="E3 UBIQUITIN PROTEIN LIGASE DRIP2"/>
    <property type="match status" value="1"/>
</dbReference>
<dbReference type="InterPro" id="IPR018957">
    <property type="entry name" value="Znf_C3HC4_RING-type"/>
</dbReference>
<dbReference type="PROSITE" id="PS00518">
    <property type="entry name" value="ZF_RING_1"/>
    <property type="match status" value="1"/>
</dbReference>
<name>A0A5J9V8M8_9POAL</name>
<dbReference type="InterPro" id="IPR013083">
    <property type="entry name" value="Znf_RING/FYVE/PHD"/>
</dbReference>
<feature type="coiled-coil region" evidence="5">
    <location>
        <begin position="410"/>
        <end position="532"/>
    </location>
</feature>
<dbReference type="Gramene" id="TVU31821">
    <property type="protein sequence ID" value="TVU31821"/>
    <property type="gene ID" value="EJB05_23522"/>
</dbReference>
<dbReference type="SUPFAM" id="SSF57850">
    <property type="entry name" value="RING/U-box"/>
    <property type="match status" value="1"/>
</dbReference>